<protein>
    <recommendedName>
        <fullName evidence="4">DUF4252 domain-containing protein</fullName>
    </recommendedName>
</protein>
<evidence type="ECO:0008006" key="4">
    <source>
        <dbReference type="Google" id="ProtNLM"/>
    </source>
</evidence>
<keyword evidence="1" id="KW-0732">Signal</keyword>
<name>A0A4Y8VGB1_9BACT</name>
<dbReference type="EMBL" id="SGVY01000030">
    <property type="protein sequence ID" value="TFH78769.1"/>
    <property type="molecule type" value="Genomic_DNA"/>
</dbReference>
<feature type="chain" id="PRO_5021329041" description="DUF4252 domain-containing protein" evidence="1">
    <location>
        <begin position="26"/>
        <end position="202"/>
    </location>
</feature>
<accession>A0A4Y8VGB1</accession>
<dbReference type="AlphaFoldDB" id="A0A4Y8VGB1"/>
<evidence type="ECO:0000256" key="1">
    <source>
        <dbReference type="SAM" id="SignalP"/>
    </source>
</evidence>
<reference evidence="2 3" key="1">
    <citation type="submission" date="2019-02" db="EMBL/GenBank/DDBJ databases">
        <title>Draft Genome Sequence of the Prevotella sp. BCRC 81118, Isolated from Human Feces.</title>
        <authorList>
            <person name="Huang C.-H."/>
        </authorList>
    </citation>
    <scope>NUCLEOTIDE SEQUENCE [LARGE SCALE GENOMIC DNA]</scope>
    <source>
        <strain evidence="2 3">BCRC 81118</strain>
    </source>
</reference>
<gene>
    <name evidence="2" type="ORF">EXN75_11230</name>
</gene>
<dbReference type="Proteomes" id="UP000297872">
    <property type="component" value="Unassembled WGS sequence"/>
</dbReference>
<evidence type="ECO:0000313" key="2">
    <source>
        <dbReference type="EMBL" id="TFH78769.1"/>
    </source>
</evidence>
<sequence>MKQNILYKRLAMLFFTIIMTSIVFAQNQLTEQIKRRAAEKVGQMNDYISFMANKNKKANTRLYYKKKALNLFVGCGESYEEDGVRKEGVQMEVTSIKRKTKSRRLMKTYFQSLIDLGYSQVNITSTDIADIKVSQLQKIGENLFVCTCYFEQAFIGYQDGRPIYKDITRKHVKCYVFAEETENGTELMILLGDVTADETRKL</sequence>
<proteinExistence type="predicted"/>
<feature type="signal peptide" evidence="1">
    <location>
        <begin position="1"/>
        <end position="25"/>
    </location>
</feature>
<dbReference type="OrthoDB" id="953811at2"/>
<comment type="caution">
    <text evidence="2">The sequence shown here is derived from an EMBL/GenBank/DDBJ whole genome shotgun (WGS) entry which is preliminary data.</text>
</comment>
<dbReference type="RefSeq" id="WP_134843888.1">
    <property type="nucleotide sequence ID" value="NZ_JAXWHX010000014.1"/>
</dbReference>
<dbReference type="GeneID" id="302995849"/>
<keyword evidence="3" id="KW-1185">Reference proteome</keyword>
<evidence type="ECO:0000313" key="3">
    <source>
        <dbReference type="Proteomes" id="UP000297872"/>
    </source>
</evidence>
<organism evidence="2 3">
    <name type="scientific">Segatella hominis</name>
    <dbReference type="NCBI Taxonomy" id="2518605"/>
    <lineage>
        <taxon>Bacteria</taxon>
        <taxon>Pseudomonadati</taxon>
        <taxon>Bacteroidota</taxon>
        <taxon>Bacteroidia</taxon>
        <taxon>Bacteroidales</taxon>
        <taxon>Prevotellaceae</taxon>
        <taxon>Segatella</taxon>
    </lineage>
</organism>